<dbReference type="AlphaFoldDB" id="A0A5C3NZS5"/>
<sequence length="105" mass="12319">YPLKRLSGHLTLVARFIRCITNHTPTGHYRDHFRARHGEPTLCILHSGPPAYHTREHILFRCDHYTRRFAHSSIEELLQSLDPFYDIQSFLQDNPTAFSFEDAPD</sequence>
<accession>A0A5C3NZS5</accession>
<evidence type="ECO:0000313" key="2">
    <source>
        <dbReference type="Proteomes" id="UP000308197"/>
    </source>
</evidence>
<organism evidence="1 2">
    <name type="scientific">Polyporus arcularius HHB13444</name>
    <dbReference type="NCBI Taxonomy" id="1314778"/>
    <lineage>
        <taxon>Eukaryota</taxon>
        <taxon>Fungi</taxon>
        <taxon>Dikarya</taxon>
        <taxon>Basidiomycota</taxon>
        <taxon>Agaricomycotina</taxon>
        <taxon>Agaricomycetes</taxon>
        <taxon>Polyporales</taxon>
        <taxon>Polyporaceae</taxon>
        <taxon>Polyporus</taxon>
    </lineage>
</organism>
<feature type="non-terminal residue" evidence="1">
    <location>
        <position position="105"/>
    </location>
</feature>
<dbReference type="InParanoid" id="A0A5C3NZS5"/>
<dbReference type="EMBL" id="ML212229">
    <property type="protein sequence ID" value="TFK78983.1"/>
    <property type="molecule type" value="Genomic_DNA"/>
</dbReference>
<keyword evidence="2" id="KW-1185">Reference proteome</keyword>
<feature type="non-terminal residue" evidence="1">
    <location>
        <position position="1"/>
    </location>
</feature>
<dbReference type="Proteomes" id="UP000308197">
    <property type="component" value="Unassembled WGS sequence"/>
</dbReference>
<gene>
    <name evidence="1" type="ORF">K466DRAFT_466863</name>
</gene>
<protein>
    <submittedName>
        <fullName evidence="1">Uncharacterized protein</fullName>
    </submittedName>
</protein>
<name>A0A5C3NZS5_9APHY</name>
<reference evidence="1 2" key="1">
    <citation type="journal article" date="2019" name="Nat. Ecol. Evol.">
        <title>Megaphylogeny resolves global patterns of mushroom evolution.</title>
        <authorList>
            <person name="Varga T."/>
            <person name="Krizsan K."/>
            <person name="Foldi C."/>
            <person name="Dima B."/>
            <person name="Sanchez-Garcia M."/>
            <person name="Sanchez-Ramirez S."/>
            <person name="Szollosi G.J."/>
            <person name="Szarkandi J.G."/>
            <person name="Papp V."/>
            <person name="Albert L."/>
            <person name="Andreopoulos W."/>
            <person name="Angelini C."/>
            <person name="Antonin V."/>
            <person name="Barry K.W."/>
            <person name="Bougher N.L."/>
            <person name="Buchanan P."/>
            <person name="Buyck B."/>
            <person name="Bense V."/>
            <person name="Catcheside P."/>
            <person name="Chovatia M."/>
            <person name="Cooper J."/>
            <person name="Damon W."/>
            <person name="Desjardin D."/>
            <person name="Finy P."/>
            <person name="Geml J."/>
            <person name="Haridas S."/>
            <person name="Hughes K."/>
            <person name="Justo A."/>
            <person name="Karasinski D."/>
            <person name="Kautmanova I."/>
            <person name="Kiss B."/>
            <person name="Kocsube S."/>
            <person name="Kotiranta H."/>
            <person name="LaButti K.M."/>
            <person name="Lechner B.E."/>
            <person name="Liimatainen K."/>
            <person name="Lipzen A."/>
            <person name="Lukacs Z."/>
            <person name="Mihaltcheva S."/>
            <person name="Morgado L.N."/>
            <person name="Niskanen T."/>
            <person name="Noordeloos M.E."/>
            <person name="Ohm R.A."/>
            <person name="Ortiz-Santana B."/>
            <person name="Ovrebo C."/>
            <person name="Racz N."/>
            <person name="Riley R."/>
            <person name="Savchenko A."/>
            <person name="Shiryaev A."/>
            <person name="Soop K."/>
            <person name="Spirin V."/>
            <person name="Szebenyi C."/>
            <person name="Tomsovsky M."/>
            <person name="Tulloss R.E."/>
            <person name="Uehling J."/>
            <person name="Grigoriev I.V."/>
            <person name="Vagvolgyi C."/>
            <person name="Papp T."/>
            <person name="Martin F.M."/>
            <person name="Miettinen O."/>
            <person name="Hibbett D.S."/>
            <person name="Nagy L.G."/>
        </authorList>
    </citation>
    <scope>NUCLEOTIDE SEQUENCE [LARGE SCALE GENOMIC DNA]</scope>
    <source>
        <strain evidence="1 2">HHB13444</strain>
    </source>
</reference>
<evidence type="ECO:0000313" key="1">
    <source>
        <dbReference type="EMBL" id="TFK78983.1"/>
    </source>
</evidence>
<proteinExistence type="predicted"/>